<sequence length="439" mass="49419">MMSTRISAFVVEYIAGRRQTKLDAFNKDAAKRLAADSALESEILQERRELELRYAPGNWLTDAAKRAGQISLVTHAAKFTHGDSKSSSIFTETGAVEGYLSTSTLNNPAADAVGNAAALDIAKLLQTEVDGDSLLACLKRNDDSPLAALAESPQQLAEWLEGFSRALTIKDPVSHKLAKQIYFPVAGGYHLLSPLFSSSLAQAMHQKMVAHRFSEEAKAAWKARGKNEWHPETLVMFPNTAVVNFGGTKPQNISLLNSVRGGRTLLLPAQPPAWEVQDKKPLGMITIFAPGAFERVTRHARRQLIHLLASTGETKNVRIRRQRDRYIDEIIDLLFNIAAGIQREEWAGWTQDSECKLSEHQRLWLDPYRAVTDEAFRATREKGDWQMDVANDFARWLNGNLKAGGIGAELTEQKEWRTKPLFRQRLREMERAFRRYRHE</sequence>
<evidence type="ECO:0000313" key="4">
    <source>
        <dbReference type="Proteomes" id="UP000251197"/>
    </source>
</evidence>
<dbReference type="Pfam" id="PF09611">
    <property type="entry name" value="Cas_Csy1"/>
    <property type="match status" value="1"/>
</dbReference>
<dbReference type="RefSeq" id="WP_061275474.1">
    <property type="nucleotide sequence ID" value="NZ_CP023525.1"/>
</dbReference>
<name>A0A291E1X9_9ENTR</name>
<dbReference type="AlphaFoldDB" id="A0A291E1X9"/>
<evidence type="ECO:0000313" key="3">
    <source>
        <dbReference type="Proteomes" id="UP000217979"/>
    </source>
</evidence>
<proteinExistence type="predicted"/>
<reference evidence="2 4" key="2">
    <citation type="submission" date="2018-06" db="EMBL/GenBank/DDBJ databases">
        <authorList>
            <consortium name="Pathogen Informatics"/>
            <person name="Doyle S."/>
        </authorList>
    </citation>
    <scope>NUCLEOTIDE SEQUENCE [LARGE SCALE GENOMIC DNA]</scope>
    <source>
        <strain evidence="2 4">NCTC12120</strain>
    </source>
</reference>
<organism evidence="1 3">
    <name type="scientific">Cedecea neteri</name>
    <dbReference type="NCBI Taxonomy" id="158822"/>
    <lineage>
        <taxon>Bacteria</taxon>
        <taxon>Pseudomonadati</taxon>
        <taxon>Pseudomonadota</taxon>
        <taxon>Gammaproteobacteria</taxon>
        <taxon>Enterobacterales</taxon>
        <taxon>Enterobacteriaceae</taxon>
        <taxon>Cedecea</taxon>
    </lineage>
</organism>
<dbReference type="Proteomes" id="UP000251197">
    <property type="component" value="Unassembled WGS sequence"/>
</dbReference>
<evidence type="ECO:0000313" key="1">
    <source>
        <dbReference type="EMBL" id="ATF93848.1"/>
    </source>
</evidence>
<dbReference type="NCBIfam" id="TIGR02564">
    <property type="entry name" value="cas_Csy1"/>
    <property type="match status" value="1"/>
</dbReference>
<protein>
    <submittedName>
        <fullName evidence="2">CRISPR type I-F/YPEST-associated protein Csy1</fullName>
    </submittedName>
    <submittedName>
        <fullName evidence="1">Type I-F CRISPR-associated protein Csy1</fullName>
    </submittedName>
</protein>
<reference evidence="1 3" key="1">
    <citation type="submission" date="2017-09" db="EMBL/GenBank/DDBJ databases">
        <title>FDA dAtabase for Regulatory Grade micrObial Sequences (FDA-ARGOS): Supporting development and validation of Infectious Disease Dx tests.</title>
        <authorList>
            <person name="Minogue T."/>
            <person name="Wolcott M."/>
            <person name="Wasieloski L."/>
            <person name="Aguilar W."/>
            <person name="Moore D."/>
            <person name="Tallon L."/>
            <person name="Sadzewicz L."/>
            <person name="Ott S."/>
            <person name="Zhao X."/>
            <person name="Nagaraj S."/>
            <person name="Vavikolanu K."/>
            <person name="Aluvathingal J."/>
            <person name="Nadendla S."/>
            <person name="Sichtig H."/>
        </authorList>
    </citation>
    <scope>NUCLEOTIDE SEQUENCE [LARGE SCALE GENOMIC DNA]</scope>
    <source>
        <strain evidence="1 3">FDAARGOS_392</strain>
    </source>
</reference>
<evidence type="ECO:0000313" key="2">
    <source>
        <dbReference type="EMBL" id="SQA96996.1"/>
    </source>
</evidence>
<dbReference type="InterPro" id="IPR013397">
    <property type="entry name" value="CRISPR-assoc_prot_Csy1"/>
</dbReference>
<dbReference type="EMBL" id="CP023525">
    <property type="protein sequence ID" value="ATF93848.1"/>
    <property type="molecule type" value="Genomic_DNA"/>
</dbReference>
<gene>
    <name evidence="1" type="primary">csy1</name>
    <name evidence="1" type="ORF">CO704_17945</name>
    <name evidence="2" type="ORF">NCTC12120_00804</name>
</gene>
<dbReference type="Proteomes" id="UP000217979">
    <property type="component" value="Chromosome"/>
</dbReference>
<accession>A0A291E1X9</accession>
<dbReference type="EMBL" id="UAVU01000003">
    <property type="protein sequence ID" value="SQA96996.1"/>
    <property type="molecule type" value="Genomic_DNA"/>
</dbReference>